<evidence type="ECO:0000256" key="1">
    <source>
        <dbReference type="SAM" id="Phobius"/>
    </source>
</evidence>
<dbReference type="AlphaFoldDB" id="A0A2S0Q595"/>
<dbReference type="Proteomes" id="UP000244056">
    <property type="component" value="Chromosome"/>
</dbReference>
<sequence length="81" mass="8841">MVEQTDRPTAKVFNGAIAGFFVTVLVFVLNTYVISDKDKQIPPEITAVATTLFTFIVSYITTPGKNETVKDGKSALEINSK</sequence>
<name>A0A2S0Q595_NODSP</name>
<evidence type="ECO:0000313" key="2">
    <source>
        <dbReference type="EMBL" id="AVZ29564.1"/>
    </source>
</evidence>
<accession>A0A2S0Q595</accession>
<protein>
    <recommendedName>
        <fullName evidence="4">Holin</fullName>
    </recommendedName>
</protein>
<evidence type="ECO:0000313" key="3">
    <source>
        <dbReference type="Proteomes" id="UP000244056"/>
    </source>
</evidence>
<proteinExistence type="predicted"/>
<reference evidence="2 3" key="1">
    <citation type="submission" date="2017-03" db="EMBL/GenBank/DDBJ databases">
        <title>Comparative genomics of the toxic Baltic Sea cyanobacteria Nodularia spumigena UHCC 0039 and its response on varying salinity.</title>
        <authorList>
            <person name="Teikari J.E."/>
        </authorList>
    </citation>
    <scope>NUCLEOTIDE SEQUENCE [LARGE SCALE GENOMIC DNA]</scope>
    <source>
        <strain evidence="2 3">UHCC 0039</strain>
    </source>
</reference>
<feature type="transmembrane region" description="Helical" evidence="1">
    <location>
        <begin position="45"/>
        <end position="62"/>
    </location>
</feature>
<keyword evidence="1" id="KW-1133">Transmembrane helix</keyword>
<dbReference type="RefSeq" id="WP_107805783.1">
    <property type="nucleotide sequence ID" value="NZ_CAWNZE010000001.1"/>
</dbReference>
<keyword evidence="1" id="KW-0812">Transmembrane</keyword>
<dbReference type="GeneID" id="78015671"/>
<keyword evidence="1" id="KW-0472">Membrane</keyword>
<evidence type="ECO:0008006" key="4">
    <source>
        <dbReference type="Google" id="ProtNLM"/>
    </source>
</evidence>
<feature type="transmembrane region" description="Helical" evidence="1">
    <location>
        <begin position="12"/>
        <end position="33"/>
    </location>
</feature>
<dbReference type="KEGG" id="nsp:BMF81_00263"/>
<organism evidence="2 3">
    <name type="scientific">Nodularia spumigena UHCC 0039</name>
    <dbReference type="NCBI Taxonomy" id="1914872"/>
    <lineage>
        <taxon>Bacteria</taxon>
        <taxon>Bacillati</taxon>
        <taxon>Cyanobacteriota</taxon>
        <taxon>Cyanophyceae</taxon>
        <taxon>Nostocales</taxon>
        <taxon>Nodulariaceae</taxon>
        <taxon>Nodularia</taxon>
    </lineage>
</organism>
<gene>
    <name evidence="2" type="ORF">BMF81_00263</name>
</gene>
<dbReference type="EMBL" id="CP020114">
    <property type="protein sequence ID" value="AVZ29564.1"/>
    <property type="molecule type" value="Genomic_DNA"/>
</dbReference>